<feature type="chain" id="PRO_5044769616" evidence="2">
    <location>
        <begin position="27"/>
        <end position="406"/>
    </location>
</feature>
<keyword evidence="2" id="KW-0732">Signal</keyword>
<dbReference type="Proteomes" id="UP001530377">
    <property type="component" value="Unassembled WGS sequence"/>
</dbReference>
<feature type="signal peptide" evidence="2">
    <location>
        <begin position="1"/>
        <end position="26"/>
    </location>
</feature>
<evidence type="ECO:0000313" key="4">
    <source>
        <dbReference type="Proteomes" id="UP001530377"/>
    </source>
</evidence>
<evidence type="ECO:0000256" key="1">
    <source>
        <dbReference type="SAM" id="MobiDB-lite"/>
    </source>
</evidence>
<feature type="region of interest" description="Disordered" evidence="1">
    <location>
        <begin position="25"/>
        <end position="133"/>
    </location>
</feature>
<accession>A0ABD3SCV5</accession>
<evidence type="ECO:0000256" key="2">
    <source>
        <dbReference type="SAM" id="SignalP"/>
    </source>
</evidence>
<name>A0ABD3SCV5_9STRA</name>
<proteinExistence type="predicted"/>
<feature type="compositionally biased region" description="Low complexity" evidence="1">
    <location>
        <begin position="57"/>
        <end position="75"/>
    </location>
</feature>
<reference evidence="3 4" key="1">
    <citation type="submission" date="2024-10" db="EMBL/GenBank/DDBJ databases">
        <title>Updated reference genomes for cyclostephanoid diatoms.</title>
        <authorList>
            <person name="Roberts W.R."/>
            <person name="Alverson A.J."/>
        </authorList>
    </citation>
    <scope>NUCLEOTIDE SEQUENCE [LARGE SCALE GENOMIC DNA]</scope>
    <source>
        <strain evidence="3 4">AJA228-03</strain>
    </source>
</reference>
<feature type="compositionally biased region" description="Low complexity" evidence="1">
    <location>
        <begin position="36"/>
        <end position="48"/>
    </location>
</feature>
<dbReference type="EMBL" id="JALLPB020000068">
    <property type="protein sequence ID" value="KAL3822369.1"/>
    <property type="molecule type" value="Genomic_DNA"/>
</dbReference>
<evidence type="ECO:0000313" key="3">
    <source>
        <dbReference type="EMBL" id="KAL3822369.1"/>
    </source>
</evidence>
<dbReference type="AlphaFoldDB" id="A0ABD3SCV5"/>
<keyword evidence="4" id="KW-1185">Reference proteome</keyword>
<sequence>MATSRNHNLIAMAWILLSQHTPTSDAFSSSPVWTNTTPRLTPPAALTLRTKRGKGASSSFTSLSSSSSSTTTTSGTGIGDVESSTSSSPPPCPSATATTTAVFNDGGGAGGAASSSDDGCDVPEMPWSDAQESALRSSVPKYSFFVAPSASSSATAAVGGSGAGGGGEEEALLLRQVSELAGYPPAFLRRMHLRNCGGRRDDDDDRADVATMTTIADTPGMLPMVDEYDFSTNGGIVGRVYGLPGVADGTIIRTPSLVRAEGTVPFGYVTTMRVGGGGGECDCYDDDDDDEYDGVGPSYELGTMISSSSSSSSSSTTARSAALAAAARRLTLGGRRGDMIDEGEDYSSRRVVDLARGMAETRSGLLTDAESNRDLVYLGGATAMLLAGASAVSALSHHLTVNVFWV</sequence>
<protein>
    <submittedName>
        <fullName evidence="3">Uncharacterized protein</fullName>
    </submittedName>
</protein>
<gene>
    <name evidence="3" type="ORF">ACHAXA_001746</name>
</gene>
<comment type="caution">
    <text evidence="3">The sequence shown here is derived from an EMBL/GenBank/DDBJ whole genome shotgun (WGS) entry which is preliminary data.</text>
</comment>
<feature type="compositionally biased region" description="Polar residues" evidence="1">
    <location>
        <begin position="25"/>
        <end position="35"/>
    </location>
</feature>
<organism evidence="3 4">
    <name type="scientific">Cyclostephanos tholiformis</name>
    <dbReference type="NCBI Taxonomy" id="382380"/>
    <lineage>
        <taxon>Eukaryota</taxon>
        <taxon>Sar</taxon>
        <taxon>Stramenopiles</taxon>
        <taxon>Ochrophyta</taxon>
        <taxon>Bacillariophyta</taxon>
        <taxon>Coscinodiscophyceae</taxon>
        <taxon>Thalassiosirophycidae</taxon>
        <taxon>Stephanodiscales</taxon>
        <taxon>Stephanodiscaceae</taxon>
        <taxon>Cyclostephanos</taxon>
    </lineage>
</organism>